<dbReference type="GO" id="GO:0005829">
    <property type="term" value="C:cytosol"/>
    <property type="evidence" value="ECO:0007669"/>
    <property type="project" value="TreeGrafter"/>
</dbReference>
<dbReference type="Pfam" id="PF03455">
    <property type="entry name" value="dDENN"/>
    <property type="match status" value="1"/>
</dbReference>
<dbReference type="Gene3D" id="3.40.50.11500">
    <property type="match status" value="1"/>
</dbReference>
<feature type="region of interest" description="Disordered" evidence="4">
    <location>
        <begin position="796"/>
        <end position="822"/>
    </location>
</feature>
<comment type="subcellular location">
    <subcellularLocation>
        <location evidence="1">Cytoplasmic vesicle</location>
        <location evidence="1">Clathrin-coated vesicle</location>
    </subcellularLocation>
</comment>
<reference evidence="6" key="1">
    <citation type="submission" date="2023-03" db="EMBL/GenBank/DDBJ databases">
        <title>Electrophorus voltai genome.</title>
        <authorList>
            <person name="Bian C."/>
        </authorList>
    </citation>
    <scope>NUCLEOTIDE SEQUENCE</scope>
    <source>
        <strain evidence="6">CB-2022</strain>
        <tissue evidence="6">Muscle</tissue>
    </source>
</reference>
<accession>A0AAD9E8Q5</accession>
<dbReference type="GO" id="GO:0032456">
    <property type="term" value="P:endocytic recycling"/>
    <property type="evidence" value="ECO:0007669"/>
    <property type="project" value="TreeGrafter"/>
</dbReference>
<dbReference type="GO" id="GO:1901981">
    <property type="term" value="F:phosphatidylinositol phosphate binding"/>
    <property type="evidence" value="ECO:0007669"/>
    <property type="project" value="TreeGrafter"/>
</dbReference>
<dbReference type="InterPro" id="IPR005112">
    <property type="entry name" value="dDENN_dom"/>
</dbReference>
<dbReference type="InterPro" id="IPR040032">
    <property type="entry name" value="DENND1A/B/C"/>
</dbReference>
<dbReference type="Gene3D" id="3.30.450.200">
    <property type="match status" value="1"/>
</dbReference>
<feature type="compositionally biased region" description="Basic and acidic residues" evidence="4">
    <location>
        <begin position="1026"/>
        <end position="1042"/>
    </location>
</feature>
<feature type="compositionally biased region" description="Low complexity" evidence="4">
    <location>
        <begin position="113"/>
        <end position="130"/>
    </location>
</feature>
<dbReference type="PANTHER" id="PTHR13196:SF24">
    <property type="entry name" value="DENN DOMAIN-CONTAINING PROTEIN 1B"/>
    <property type="match status" value="1"/>
</dbReference>
<feature type="compositionally biased region" description="Polar residues" evidence="4">
    <location>
        <begin position="916"/>
        <end position="925"/>
    </location>
</feature>
<dbReference type="FunFam" id="3.40.50.11500:FF:000001">
    <property type="entry name" value="Putative DENN domain-containing protein 1A"/>
    <property type="match status" value="1"/>
</dbReference>
<evidence type="ECO:0000259" key="5">
    <source>
        <dbReference type="PROSITE" id="PS50211"/>
    </source>
</evidence>
<dbReference type="FunFam" id="3.30.450.200:FF:000003">
    <property type="entry name" value="DENN domain containing 1A"/>
    <property type="match status" value="1"/>
</dbReference>
<dbReference type="InterPro" id="IPR043153">
    <property type="entry name" value="DENN_C"/>
</dbReference>
<dbReference type="GO" id="GO:0016607">
    <property type="term" value="C:nuclear speck"/>
    <property type="evidence" value="ECO:0007669"/>
    <property type="project" value="TreeGrafter"/>
</dbReference>
<dbReference type="EMBL" id="JAROKS010000002">
    <property type="protein sequence ID" value="KAK1805997.1"/>
    <property type="molecule type" value="Genomic_DNA"/>
</dbReference>
<dbReference type="InterPro" id="IPR001194">
    <property type="entry name" value="cDENN_dom"/>
</dbReference>
<evidence type="ECO:0000313" key="6">
    <source>
        <dbReference type="EMBL" id="KAK1805997.1"/>
    </source>
</evidence>
<dbReference type="GO" id="GO:0005085">
    <property type="term" value="F:guanyl-nucleotide exchange factor activity"/>
    <property type="evidence" value="ECO:0007669"/>
    <property type="project" value="UniProtKB-KW"/>
</dbReference>
<dbReference type="PROSITE" id="PS50211">
    <property type="entry name" value="DENN"/>
    <property type="match status" value="1"/>
</dbReference>
<feature type="region of interest" description="Disordered" evidence="4">
    <location>
        <begin position="1"/>
        <end position="22"/>
    </location>
</feature>
<feature type="compositionally biased region" description="Low complexity" evidence="4">
    <location>
        <begin position="873"/>
        <end position="884"/>
    </location>
</feature>
<feature type="compositionally biased region" description="Polar residues" evidence="4">
    <location>
        <begin position="139"/>
        <end position="152"/>
    </location>
</feature>
<feature type="domain" description="UDENN" evidence="5">
    <location>
        <begin position="206"/>
        <end position="570"/>
    </location>
</feature>
<keyword evidence="7" id="KW-1185">Reference proteome</keyword>
<dbReference type="SMART" id="SM00801">
    <property type="entry name" value="dDENN"/>
    <property type="match status" value="1"/>
</dbReference>
<evidence type="ECO:0000256" key="2">
    <source>
        <dbReference type="ARBA" id="ARBA00022658"/>
    </source>
</evidence>
<sequence length="1083" mass="119096">MCTAPRSENQRLAKRPVPGSTQVAKLPPLGDLSLSFKGLAHGVLLVRDPCVRDFGISHAGPLASWGWRDSGNASALPPMLVAMGKVSDSSKASAQGATVWHCPGRAGGQAGVSEPSISSPPSVSLLLHSASPPPPAERYSNQPSAPRSCTQINRRRRPGLPSEWSRLFRGGERGALVQVFSQLGCGVRVRTDVANPYGAGLAGDIHMPLVRRTSLWAGMGRRSPQRCFPCAFCPIPAVACHRQVLQTVPKFCFPFDVERVSKNQVGQNFTFVLTDIESKQRFGFCRLTSGCKMCICLLSYLPWFEIFYKLLNTLADYLMKRQESDLNDMLETLYELAVPKPNTPHSYFIVPDINGLPTIPESRNLTEYFVAVDVTNMLQLYASLLHERRVIITSSKLSTLTACVHGAATMLFPMHWQHIYIPVLPPHLLDYCCAPMPYLIGVHLSLLERVKSRSLEDVVILNVDTNTIESSIDDLHNLPSDVVSSLKSKLKKQSTATGSGVARAFLRSQAALFGSYRDALRYKPGEPITFCEDSFVAHRSSTMRSFLEMAVNLQLFKQFIDDRLAKLNAGRGFTDIFEEEITEGGFCGSNSWSYQQWMHSVKKGVNKASPAVKSAYKIAKVRARKGLWGVKDRIRHKVSSTGLFFTLSHSTHTHTYTQYAQKSATVVQACRVVGSRPVPGARPPARLMQAGRGPRFSPDAADRRVLECVLPCKCTVPSECDGKECLCECIQPKPEKGVQEAEEEDGLCRADSPTSTKSLSPRRLQKRRHERQKSPMSMGFPEYVIDGEDELDTASKISSEDSGEMPSYTEDSDDSYELEPETKEAGQMNLLEEILDSLNTTSIEQGKLSAAKSLDFFRSMDDLDCSLSNNAKSPSASGPGQGSSVVRMGGGEPSGRNMVQDDSIVHGKHLPPSPRRQCSTRSWSAPITKPSKELAGTELPQLSQRSSHPDPLLQPPVSEVAKATEPPTQPDSPLDPQPNPDGQRPATCGVLRRKVLSRETLRHYQERSQQGGACPSNRHPSVLVPWEKEQEGHGEGTQEHQEKLGVQEKGLLEEIEAVCRLSMAMNSSLQLAQVHNNAGLDKS</sequence>
<dbReference type="InterPro" id="IPR005113">
    <property type="entry name" value="uDENN_dom"/>
</dbReference>
<dbReference type="Proteomes" id="UP001239994">
    <property type="component" value="Unassembled WGS sequence"/>
</dbReference>
<feature type="compositionally biased region" description="Acidic residues" evidence="4">
    <location>
        <begin position="810"/>
        <end position="819"/>
    </location>
</feature>
<evidence type="ECO:0000256" key="4">
    <source>
        <dbReference type="SAM" id="MobiDB-lite"/>
    </source>
</evidence>
<dbReference type="AlphaFoldDB" id="A0AAD9E8Q5"/>
<organism evidence="6 7">
    <name type="scientific">Electrophorus voltai</name>
    <dbReference type="NCBI Taxonomy" id="2609070"/>
    <lineage>
        <taxon>Eukaryota</taxon>
        <taxon>Metazoa</taxon>
        <taxon>Chordata</taxon>
        <taxon>Craniata</taxon>
        <taxon>Vertebrata</taxon>
        <taxon>Euteleostomi</taxon>
        <taxon>Actinopterygii</taxon>
        <taxon>Neopterygii</taxon>
        <taxon>Teleostei</taxon>
        <taxon>Ostariophysi</taxon>
        <taxon>Gymnotiformes</taxon>
        <taxon>Gymnotoidei</taxon>
        <taxon>Gymnotidae</taxon>
        <taxon>Electrophorus</taxon>
    </lineage>
</organism>
<comment type="caution">
    <text evidence="6">The sequence shown here is derived from an EMBL/GenBank/DDBJ whole genome shotgun (WGS) entry which is preliminary data.</text>
</comment>
<keyword evidence="3" id="KW-0968">Cytoplasmic vesicle</keyword>
<dbReference type="SMART" id="SM00799">
    <property type="entry name" value="DENN"/>
    <property type="match status" value="1"/>
</dbReference>
<gene>
    <name evidence="6" type="ORF">P4O66_013044</name>
</gene>
<protein>
    <recommendedName>
        <fullName evidence="5">UDENN domain-containing protein</fullName>
    </recommendedName>
</protein>
<dbReference type="Pfam" id="PF02141">
    <property type="entry name" value="DENN"/>
    <property type="match status" value="1"/>
</dbReference>
<evidence type="ECO:0000256" key="1">
    <source>
        <dbReference type="ARBA" id="ARBA00004132"/>
    </source>
</evidence>
<keyword evidence="2" id="KW-0344">Guanine-nucleotide releasing factor</keyword>
<dbReference type="InterPro" id="IPR037516">
    <property type="entry name" value="Tripartite_DENN"/>
</dbReference>
<feature type="compositionally biased region" description="Pro residues" evidence="4">
    <location>
        <begin position="967"/>
        <end position="979"/>
    </location>
</feature>
<proteinExistence type="predicted"/>
<feature type="region of interest" description="Disordered" evidence="4">
    <location>
        <begin position="742"/>
        <end position="783"/>
    </location>
</feature>
<feature type="region of interest" description="Disordered" evidence="4">
    <location>
        <begin position="105"/>
        <end position="163"/>
    </location>
</feature>
<evidence type="ECO:0000256" key="3">
    <source>
        <dbReference type="ARBA" id="ARBA00023329"/>
    </source>
</evidence>
<feature type="region of interest" description="Disordered" evidence="4">
    <location>
        <begin position="1001"/>
        <end position="1042"/>
    </location>
</feature>
<feature type="region of interest" description="Disordered" evidence="4">
    <location>
        <begin position="864"/>
        <end position="989"/>
    </location>
</feature>
<dbReference type="Pfam" id="PF03456">
    <property type="entry name" value="uDENN"/>
    <property type="match status" value="1"/>
</dbReference>
<dbReference type="GO" id="GO:0030136">
    <property type="term" value="C:clathrin-coated vesicle"/>
    <property type="evidence" value="ECO:0007669"/>
    <property type="project" value="UniProtKB-SubCell"/>
</dbReference>
<evidence type="ECO:0000313" key="7">
    <source>
        <dbReference type="Proteomes" id="UP001239994"/>
    </source>
</evidence>
<name>A0AAD9E8Q5_9TELE</name>
<dbReference type="PANTHER" id="PTHR13196">
    <property type="entry name" value="DENN DOMAIN-CONTAINING"/>
    <property type="match status" value="1"/>
</dbReference>
<dbReference type="SMART" id="SM00800">
    <property type="entry name" value="uDENN"/>
    <property type="match status" value="1"/>
</dbReference>
<dbReference type="Gene3D" id="6.10.140.1000">
    <property type="match status" value="1"/>
</dbReference>
<dbReference type="GO" id="GO:0006897">
    <property type="term" value="P:endocytosis"/>
    <property type="evidence" value="ECO:0007669"/>
    <property type="project" value="TreeGrafter"/>
</dbReference>